<proteinExistence type="inferred from homology"/>
<keyword evidence="3 7" id="KW-0812">Transmembrane</keyword>
<evidence type="ECO:0000256" key="6">
    <source>
        <dbReference type="ARBA" id="ARBA00023136"/>
    </source>
</evidence>
<comment type="similarity">
    <text evidence="2 7">Belongs to the EMP24/GP25L family.</text>
</comment>
<dbReference type="InterPro" id="IPR009038">
    <property type="entry name" value="GOLD_dom"/>
</dbReference>
<organism evidence="10 11">
    <name type="scientific">Carpinus fangiana</name>
    <dbReference type="NCBI Taxonomy" id="176857"/>
    <lineage>
        <taxon>Eukaryota</taxon>
        <taxon>Viridiplantae</taxon>
        <taxon>Streptophyta</taxon>
        <taxon>Embryophyta</taxon>
        <taxon>Tracheophyta</taxon>
        <taxon>Spermatophyta</taxon>
        <taxon>Magnoliopsida</taxon>
        <taxon>eudicotyledons</taxon>
        <taxon>Gunneridae</taxon>
        <taxon>Pentapetalae</taxon>
        <taxon>rosids</taxon>
        <taxon>fabids</taxon>
        <taxon>Fagales</taxon>
        <taxon>Betulaceae</taxon>
        <taxon>Carpinus</taxon>
    </lineage>
</organism>
<evidence type="ECO:0000256" key="1">
    <source>
        <dbReference type="ARBA" id="ARBA00004479"/>
    </source>
</evidence>
<gene>
    <name evidence="10" type="ORF">FH972_014214</name>
</gene>
<evidence type="ECO:0000313" key="10">
    <source>
        <dbReference type="EMBL" id="KAE8075504.1"/>
    </source>
</evidence>
<comment type="subcellular location">
    <subcellularLocation>
        <location evidence="1 7">Membrane</location>
        <topology evidence="1 7">Single-pass type I membrane protein</topology>
    </subcellularLocation>
</comment>
<keyword evidence="4 8" id="KW-0732">Signal</keyword>
<dbReference type="InterPro" id="IPR015720">
    <property type="entry name" value="Emp24-like"/>
</dbReference>
<keyword evidence="5" id="KW-1133">Transmembrane helix</keyword>
<evidence type="ECO:0000256" key="4">
    <source>
        <dbReference type="ARBA" id="ARBA00022729"/>
    </source>
</evidence>
<reference evidence="10 11" key="1">
    <citation type="submission" date="2019-06" db="EMBL/GenBank/DDBJ databases">
        <title>A chromosomal-level reference genome of Carpinus fangiana (Coryloideae, Betulaceae).</title>
        <authorList>
            <person name="Yang X."/>
            <person name="Wang Z."/>
            <person name="Zhang L."/>
            <person name="Hao G."/>
            <person name="Liu J."/>
            <person name="Yang Y."/>
        </authorList>
    </citation>
    <scope>NUCLEOTIDE SEQUENCE [LARGE SCALE GENOMIC DNA]</scope>
    <source>
        <strain evidence="10">Cfa_2016G</strain>
        <tissue evidence="10">Leaf</tissue>
    </source>
</reference>
<dbReference type="AlphaFoldDB" id="A0A5N6RA48"/>
<dbReference type="GO" id="GO:0016020">
    <property type="term" value="C:membrane"/>
    <property type="evidence" value="ECO:0007669"/>
    <property type="project" value="UniProtKB-SubCell"/>
</dbReference>
<feature type="chain" id="PRO_5024443701" description="GOLD domain-containing protein" evidence="8">
    <location>
        <begin position="28"/>
        <end position="222"/>
    </location>
</feature>
<evidence type="ECO:0000256" key="5">
    <source>
        <dbReference type="ARBA" id="ARBA00022989"/>
    </source>
</evidence>
<evidence type="ECO:0000256" key="7">
    <source>
        <dbReference type="RuleBase" id="RU003827"/>
    </source>
</evidence>
<keyword evidence="11" id="KW-1185">Reference proteome</keyword>
<dbReference type="SMART" id="SM01190">
    <property type="entry name" value="EMP24_GP25L"/>
    <property type="match status" value="1"/>
</dbReference>
<name>A0A5N6RA48_9ROSI</name>
<dbReference type="Pfam" id="PF01105">
    <property type="entry name" value="EMP24_GP25L"/>
    <property type="match status" value="1"/>
</dbReference>
<evidence type="ECO:0000259" key="9">
    <source>
        <dbReference type="PROSITE" id="PS50866"/>
    </source>
</evidence>
<feature type="domain" description="GOLD" evidence="9">
    <location>
        <begin position="36"/>
        <end position="125"/>
    </location>
</feature>
<dbReference type="EMBL" id="CM017326">
    <property type="protein sequence ID" value="KAE8075504.1"/>
    <property type="molecule type" value="Genomic_DNA"/>
</dbReference>
<evidence type="ECO:0000256" key="2">
    <source>
        <dbReference type="ARBA" id="ARBA00007104"/>
    </source>
</evidence>
<dbReference type="OrthoDB" id="1929172at2759"/>
<evidence type="ECO:0000256" key="3">
    <source>
        <dbReference type="ARBA" id="ARBA00022692"/>
    </source>
</evidence>
<sequence length="222" mass="25038">MGLWGLRHVVAMVALCLVVLRSRRTEGLRLWIDEGEECFSQGAKYEGDSFHVSFVVIQDNSPWHHSASADGIDLVIKGPSGEQILDFRDRKSLTIGFIAPGKGIYHFCFINKSPYHESIDFNVHVGHFKSLKPSEQHLQDAHVTPLLEQIAKLEEALDNIVFEQHWLKAETYRQAIVNDGMSRRAIHKAVIESVALVGANVLQVYLLKRLFNRKLGASVLKV</sequence>
<accession>A0A5N6RA48</accession>
<protein>
    <recommendedName>
        <fullName evidence="9">GOLD domain-containing protein</fullName>
    </recommendedName>
</protein>
<evidence type="ECO:0000313" key="11">
    <source>
        <dbReference type="Proteomes" id="UP000327013"/>
    </source>
</evidence>
<dbReference type="PROSITE" id="PS50866">
    <property type="entry name" value="GOLD"/>
    <property type="match status" value="1"/>
</dbReference>
<evidence type="ECO:0000256" key="8">
    <source>
        <dbReference type="SAM" id="SignalP"/>
    </source>
</evidence>
<dbReference type="PANTHER" id="PTHR22811">
    <property type="entry name" value="TRANSMEMBRANE EMP24 DOMAIN-CONTAINING PROTEIN"/>
    <property type="match status" value="1"/>
</dbReference>
<dbReference type="Proteomes" id="UP000327013">
    <property type="component" value="Chromosome 6"/>
</dbReference>
<keyword evidence="6" id="KW-0472">Membrane</keyword>
<feature type="signal peptide" evidence="8">
    <location>
        <begin position="1"/>
        <end position="27"/>
    </location>
</feature>